<comment type="subcellular location">
    <subcellularLocation>
        <location evidence="1">Cytoplasm</location>
    </subcellularLocation>
</comment>
<dbReference type="EC" id="1.8.4.2" evidence="9"/>
<evidence type="ECO:0000256" key="4">
    <source>
        <dbReference type="ARBA" id="ARBA00022982"/>
    </source>
</evidence>
<keyword evidence="6" id="KW-0676">Redox-active center</keyword>
<dbReference type="Gene3D" id="3.40.30.10">
    <property type="entry name" value="Glutaredoxin"/>
    <property type="match status" value="1"/>
</dbReference>
<dbReference type="GO" id="GO:0019153">
    <property type="term" value="F:protein-disulfide reductase (glutathione) activity"/>
    <property type="evidence" value="ECO:0007669"/>
    <property type="project" value="UniProtKB-EC"/>
</dbReference>
<dbReference type="Pfam" id="PF00085">
    <property type="entry name" value="Thioredoxin"/>
    <property type="match status" value="1"/>
</dbReference>
<reference evidence="9" key="1">
    <citation type="journal article" date="2013" name="Environ. Microbiol.">
        <title>Microbiota from the distal guts of lean and obese adolescents exhibit partial functional redundancy besides clear differences in community structure.</title>
        <authorList>
            <person name="Ferrer M."/>
            <person name="Ruiz A."/>
            <person name="Lanza F."/>
            <person name="Haange S.B."/>
            <person name="Oberbach A."/>
            <person name="Till H."/>
            <person name="Bargiela R."/>
            <person name="Campoy C."/>
            <person name="Segura M.T."/>
            <person name="Richter M."/>
            <person name="von Bergen M."/>
            <person name="Seifert J."/>
            <person name="Suarez A."/>
        </authorList>
    </citation>
    <scope>NUCLEOTIDE SEQUENCE</scope>
</reference>
<dbReference type="InterPro" id="IPR005746">
    <property type="entry name" value="Thioredoxin"/>
</dbReference>
<organism evidence="9">
    <name type="scientific">human gut metagenome</name>
    <dbReference type="NCBI Taxonomy" id="408170"/>
    <lineage>
        <taxon>unclassified sequences</taxon>
        <taxon>metagenomes</taxon>
        <taxon>organismal metagenomes</taxon>
    </lineage>
</organism>
<dbReference type="AlphaFoldDB" id="K1SCG9"/>
<dbReference type="SUPFAM" id="SSF52833">
    <property type="entry name" value="Thioredoxin-like"/>
    <property type="match status" value="1"/>
</dbReference>
<comment type="caution">
    <text evidence="9">The sequence shown here is derived from an EMBL/GenBank/DDBJ whole genome shotgun (WGS) entry which is preliminary data.</text>
</comment>
<dbReference type="InterPro" id="IPR036249">
    <property type="entry name" value="Thioredoxin-like_sf"/>
</dbReference>
<evidence type="ECO:0000256" key="7">
    <source>
        <dbReference type="ARBA" id="ARBA00038353"/>
    </source>
</evidence>
<evidence type="ECO:0000259" key="8">
    <source>
        <dbReference type="PROSITE" id="PS51352"/>
    </source>
</evidence>
<dbReference type="NCBIfam" id="TIGR01068">
    <property type="entry name" value="thioredoxin"/>
    <property type="match status" value="1"/>
</dbReference>
<name>K1SCG9_9ZZZZ</name>
<gene>
    <name evidence="9" type="ORF">OBE_17118</name>
</gene>
<proteinExistence type="inferred from homology"/>
<comment type="similarity">
    <text evidence="7">Belongs to the thioredoxin family. Plant H-type subfamily.</text>
</comment>
<sequence>MIKIYNKDTNFEEEIKEGKVIIDFFATWCGPCRMIGNVLEEISKEQEDIKILKIDVDEYDELAYQFQVMSIPTLVFYKDGKIVNKKVGFCNKKELLGYFN</sequence>
<evidence type="ECO:0000313" key="9">
    <source>
        <dbReference type="EMBL" id="EKC45046.1"/>
    </source>
</evidence>
<dbReference type="PIRSF" id="PIRSF000077">
    <property type="entry name" value="Thioredoxin"/>
    <property type="match status" value="1"/>
</dbReference>
<dbReference type="PRINTS" id="PR00421">
    <property type="entry name" value="THIOREDOXIN"/>
</dbReference>
<keyword evidence="2" id="KW-0813">Transport</keyword>
<dbReference type="InterPro" id="IPR017937">
    <property type="entry name" value="Thioredoxin_CS"/>
</dbReference>
<dbReference type="GO" id="GO:0005737">
    <property type="term" value="C:cytoplasm"/>
    <property type="evidence" value="ECO:0007669"/>
    <property type="project" value="UniProtKB-SubCell"/>
</dbReference>
<feature type="domain" description="Thioredoxin" evidence="8">
    <location>
        <begin position="1"/>
        <end position="100"/>
    </location>
</feature>
<protein>
    <submittedName>
        <fullName evidence="9">Thioredoxin</fullName>
        <ecNumber evidence="9">1.8.4.2</ecNumber>
    </submittedName>
</protein>
<evidence type="ECO:0000256" key="5">
    <source>
        <dbReference type="ARBA" id="ARBA00023157"/>
    </source>
</evidence>
<evidence type="ECO:0000256" key="1">
    <source>
        <dbReference type="ARBA" id="ARBA00004496"/>
    </source>
</evidence>
<dbReference type="PANTHER" id="PTHR10438:SF468">
    <property type="entry name" value="THIOREDOXIN-1-RELATED"/>
    <property type="match status" value="1"/>
</dbReference>
<dbReference type="PROSITE" id="PS51352">
    <property type="entry name" value="THIOREDOXIN_2"/>
    <property type="match status" value="1"/>
</dbReference>
<evidence type="ECO:0000256" key="3">
    <source>
        <dbReference type="ARBA" id="ARBA00022490"/>
    </source>
</evidence>
<dbReference type="CDD" id="cd02947">
    <property type="entry name" value="TRX_family"/>
    <property type="match status" value="1"/>
</dbReference>
<dbReference type="FunFam" id="3.40.30.10:FF:000001">
    <property type="entry name" value="Thioredoxin"/>
    <property type="match status" value="1"/>
</dbReference>
<evidence type="ECO:0000256" key="6">
    <source>
        <dbReference type="ARBA" id="ARBA00023284"/>
    </source>
</evidence>
<keyword evidence="9" id="KW-0560">Oxidoreductase</keyword>
<keyword evidence="4" id="KW-0249">Electron transport</keyword>
<keyword evidence="3" id="KW-0963">Cytoplasm</keyword>
<evidence type="ECO:0000256" key="2">
    <source>
        <dbReference type="ARBA" id="ARBA00022448"/>
    </source>
</evidence>
<dbReference type="InterPro" id="IPR013766">
    <property type="entry name" value="Thioredoxin_domain"/>
</dbReference>
<dbReference type="PROSITE" id="PS00194">
    <property type="entry name" value="THIOREDOXIN_1"/>
    <property type="match status" value="1"/>
</dbReference>
<keyword evidence="5" id="KW-1015">Disulfide bond</keyword>
<dbReference type="PANTHER" id="PTHR10438">
    <property type="entry name" value="THIOREDOXIN"/>
    <property type="match status" value="1"/>
</dbReference>
<accession>K1SCG9</accession>
<dbReference type="InterPro" id="IPR050620">
    <property type="entry name" value="Thioredoxin_H-type-like"/>
</dbReference>
<dbReference type="EMBL" id="AJWZ01011490">
    <property type="protein sequence ID" value="EKC45046.1"/>
    <property type="molecule type" value="Genomic_DNA"/>
</dbReference>